<sequence>MAAQAQGQAQDISAEIAAIHAAIASLDSRLHRLSATLGVSVPNVHPDHACSADLQSTGAVIGEGAEHVIGRLASSSSSSSSSSRTASPSGGRKRVSPARPSLVDRIRSLVRTYTSVSYWQSLLLRAGWKVVWAHIVDVAKFVYLWRVRRYLAGMVLWATVNSSNWRKQALAFSAKDANRLVGHARRAVARWVYWVLRLAAHVVAPTAEYYL</sequence>
<name>A0A1Y2HTA6_9FUNG</name>
<comment type="caution">
    <text evidence="2">The sequence shown here is derived from an EMBL/GenBank/DDBJ whole genome shotgun (WGS) entry which is preliminary data.</text>
</comment>
<dbReference type="EMBL" id="MCFL01000011">
    <property type="protein sequence ID" value="ORZ37830.1"/>
    <property type="molecule type" value="Genomic_DNA"/>
</dbReference>
<evidence type="ECO:0000313" key="2">
    <source>
        <dbReference type="EMBL" id="ORZ37830.1"/>
    </source>
</evidence>
<gene>
    <name evidence="2" type="ORF">BCR44DRAFT_56276</name>
</gene>
<accession>A0A1Y2HTA6</accession>
<protein>
    <submittedName>
        <fullName evidence="2">Uncharacterized protein</fullName>
    </submittedName>
</protein>
<reference evidence="2 3" key="1">
    <citation type="submission" date="2016-07" db="EMBL/GenBank/DDBJ databases">
        <title>Pervasive Adenine N6-methylation of Active Genes in Fungi.</title>
        <authorList>
            <consortium name="DOE Joint Genome Institute"/>
            <person name="Mondo S.J."/>
            <person name="Dannebaum R.O."/>
            <person name="Kuo R.C."/>
            <person name="Labutti K."/>
            <person name="Haridas S."/>
            <person name="Kuo A."/>
            <person name="Salamov A."/>
            <person name="Ahrendt S.R."/>
            <person name="Lipzen A."/>
            <person name="Sullivan W."/>
            <person name="Andreopoulos W.B."/>
            <person name="Clum A."/>
            <person name="Lindquist E."/>
            <person name="Daum C."/>
            <person name="Ramamoorthy G.K."/>
            <person name="Gryganskyi A."/>
            <person name="Culley D."/>
            <person name="Magnuson J.K."/>
            <person name="James T.Y."/>
            <person name="O'Malley M.A."/>
            <person name="Stajich J.E."/>
            <person name="Spatafora J.W."/>
            <person name="Visel A."/>
            <person name="Grigoriev I.V."/>
        </authorList>
    </citation>
    <scope>NUCLEOTIDE SEQUENCE [LARGE SCALE GENOMIC DNA]</scope>
    <source>
        <strain evidence="2 3">PL171</strain>
    </source>
</reference>
<organism evidence="2 3">
    <name type="scientific">Catenaria anguillulae PL171</name>
    <dbReference type="NCBI Taxonomy" id="765915"/>
    <lineage>
        <taxon>Eukaryota</taxon>
        <taxon>Fungi</taxon>
        <taxon>Fungi incertae sedis</taxon>
        <taxon>Blastocladiomycota</taxon>
        <taxon>Blastocladiomycetes</taxon>
        <taxon>Blastocladiales</taxon>
        <taxon>Catenariaceae</taxon>
        <taxon>Catenaria</taxon>
    </lineage>
</organism>
<dbReference type="AlphaFoldDB" id="A0A1Y2HTA6"/>
<proteinExistence type="predicted"/>
<keyword evidence="3" id="KW-1185">Reference proteome</keyword>
<dbReference type="OrthoDB" id="10559853at2759"/>
<evidence type="ECO:0000313" key="3">
    <source>
        <dbReference type="Proteomes" id="UP000193411"/>
    </source>
</evidence>
<evidence type="ECO:0000256" key="1">
    <source>
        <dbReference type="SAM" id="MobiDB-lite"/>
    </source>
</evidence>
<dbReference type="Proteomes" id="UP000193411">
    <property type="component" value="Unassembled WGS sequence"/>
</dbReference>
<feature type="region of interest" description="Disordered" evidence="1">
    <location>
        <begin position="72"/>
        <end position="98"/>
    </location>
</feature>
<feature type="compositionally biased region" description="Low complexity" evidence="1">
    <location>
        <begin position="74"/>
        <end position="83"/>
    </location>
</feature>